<dbReference type="EnsemblPlants" id="AET5Gv20800800.1">
    <property type="protein sequence ID" value="AET5Gv20800800.1"/>
    <property type="gene ID" value="AET5Gv20800800"/>
</dbReference>
<keyword evidence="3" id="KW-1185">Reference proteome</keyword>
<evidence type="ECO:0000313" key="2">
    <source>
        <dbReference type="EnsemblPlants" id="AET5Gv20800800.1"/>
    </source>
</evidence>
<reference evidence="3" key="1">
    <citation type="journal article" date="2014" name="Science">
        <title>Ancient hybridizations among the ancestral genomes of bread wheat.</title>
        <authorList>
            <consortium name="International Wheat Genome Sequencing Consortium,"/>
            <person name="Marcussen T."/>
            <person name="Sandve S.R."/>
            <person name="Heier L."/>
            <person name="Spannagl M."/>
            <person name="Pfeifer M."/>
            <person name="Jakobsen K.S."/>
            <person name="Wulff B.B."/>
            <person name="Steuernagel B."/>
            <person name="Mayer K.F."/>
            <person name="Olsen O.A."/>
        </authorList>
    </citation>
    <scope>NUCLEOTIDE SEQUENCE [LARGE SCALE GENOMIC DNA]</scope>
    <source>
        <strain evidence="3">cv. AL8/78</strain>
    </source>
</reference>
<reference evidence="2" key="3">
    <citation type="journal article" date="2017" name="Nature">
        <title>Genome sequence of the progenitor of the wheat D genome Aegilops tauschii.</title>
        <authorList>
            <person name="Luo M.C."/>
            <person name="Gu Y.Q."/>
            <person name="Puiu D."/>
            <person name="Wang H."/>
            <person name="Twardziok S.O."/>
            <person name="Deal K.R."/>
            <person name="Huo N."/>
            <person name="Zhu T."/>
            <person name="Wang L."/>
            <person name="Wang Y."/>
            <person name="McGuire P.E."/>
            <person name="Liu S."/>
            <person name="Long H."/>
            <person name="Ramasamy R.K."/>
            <person name="Rodriguez J.C."/>
            <person name="Van S.L."/>
            <person name="Yuan L."/>
            <person name="Wang Z."/>
            <person name="Xia Z."/>
            <person name="Xiao L."/>
            <person name="Anderson O.D."/>
            <person name="Ouyang S."/>
            <person name="Liang Y."/>
            <person name="Zimin A.V."/>
            <person name="Pertea G."/>
            <person name="Qi P."/>
            <person name="Bennetzen J.L."/>
            <person name="Dai X."/>
            <person name="Dawson M.W."/>
            <person name="Muller H.G."/>
            <person name="Kugler K."/>
            <person name="Rivarola-Duarte L."/>
            <person name="Spannagl M."/>
            <person name="Mayer K.F.X."/>
            <person name="Lu F.H."/>
            <person name="Bevan M.W."/>
            <person name="Leroy P."/>
            <person name="Li P."/>
            <person name="You F.M."/>
            <person name="Sun Q."/>
            <person name="Liu Z."/>
            <person name="Lyons E."/>
            <person name="Wicker T."/>
            <person name="Salzberg S.L."/>
            <person name="Devos K.M."/>
            <person name="Dvorak J."/>
        </authorList>
    </citation>
    <scope>NUCLEOTIDE SEQUENCE [LARGE SCALE GENOMIC DNA]</scope>
    <source>
        <strain evidence="2">cv. AL8/78</strain>
    </source>
</reference>
<accession>A0A453LIZ4</accession>
<evidence type="ECO:0000256" key="1">
    <source>
        <dbReference type="SAM" id="MobiDB-lite"/>
    </source>
</evidence>
<reference evidence="3" key="2">
    <citation type="journal article" date="2017" name="Nat. Plants">
        <title>The Aegilops tauschii genome reveals multiple impacts of transposons.</title>
        <authorList>
            <person name="Zhao G."/>
            <person name="Zou C."/>
            <person name="Li K."/>
            <person name="Wang K."/>
            <person name="Li T."/>
            <person name="Gao L."/>
            <person name="Zhang X."/>
            <person name="Wang H."/>
            <person name="Yang Z."/>
            <person name="Liu X."/>
            <person name="Jiang W."/>
            <person name="Mao L."/>
            <person name="Kong X."/>
            <person name="Jiao Y."/>
            <person name="Jia J."/>
        </authorList>
    </citation>
    <scope>NUCLEOTIDE SEQUENCE [LARGE SCALE GENOMIC DNA]</scope>
    <source>
        <strain evidence="3">cv. AL8/78</strain>
    </source>
</reference>
<name>A0A453LIZ4_AEGTS</name>
<dbReference type="Proteomes" id="UP000015105">
    <property type="component" value="Chromosome 5D"/>
</dbReference>
<reference evidence="2" key="4">
    <citation type="submission" date="2019-03" db="UniProtKB">
        <authorList>
            <consortium name="EnsemblPlants"/>
        </authorList>
    </citation>
    <scope>IDENTIFICATION</scope>
</reference>
<evidence type="ECO:0000313" key="3">
    <source>
        <dbReference type="Proteomes" id="UP000015105"/>
    </source>
</evidence>
<protein>
    <submittedName>
        <fullName evidence="2">Uncharacterized protein</fullName>
    </submittedName>
</protein>
<feature type="region of interest" description="Disordered" evidence="1">
    <location>
        <begin position="1"/>
        <end position="28"/>
    </location>
</feature>
<dbReference type="AlphaFoldDB" id="A0A453LIZ4"/>
<sequence length="111" mass="12501">MALHPLPCSTPPVASQQSSPRAASPREGTRLIPALSSVSFLFRVNSLLLHTLNDLRVCQSCNEFPVTYFHNVNGFQKEKKKKKKRRRATFHPHDLHAFLLDAPARTVTRGL</sequence>
<dbReference type="Gramene" id="AET5Gv20800800.1">
    <property type="protein sequence ID" value="AET5Gv20800800.1"/>
    <property type="gene ID" value="AET5Gv20800800"/>
</dbReference>
<feature type="compositionally biased region" description="Low complexity" evidence="1">
    <location>
        <begin position="11"/>
        <end position="26"/>
    </location>
</feature>
<proteinExistence type="predicted"/>
<reference evidence="2" key="5">
    <citation type="journal article" date="2021" name="G3 (Bethesda)">
        <title>Aegilops tauschii genome assembly Aet v5.0 features greater sequence contiguity and improved annotation.</title>
        <authorList>
            <person name="Wang L."/>
            <person name="Zhu T."/>
            <person name="Rodriguez J.C."/>
            <person name="Deal K.R."/>
            <person name="Dubcovsky J."/>
            <person name="McGuire P.E."/>
            <person name="Lux T."/>
            <person name="Spannagl M."/>
            <person name="Mayer K.F.X."/>
            <person name="Baldrich P."/>
            <person name="Meyers B.C."/>
            <person name="Huo N."/>
            <person name="Gu Y.Q."/>
            <person name="Zhou H."/>
            <person name="Devos K.M."/>
            <person name="Bennetzen J.L."/>
            <person name="Unver T."/>
            <person name="Budak H."/>
            <person name="Gulick P.J."/>
            <person name="Galiba G."/>
            <person name="Kalapos B."/>
            <person name="Nelson D.R."/>
            <person name="Li P."/>
            <person name="You F.M."/>
            <person name="Luo M.C."/>
            <person name="Dvorak J."/>
        </authorList>
    </citation>
    <scope>NUCLEOTIDE SEQUENCE [LARGE SCALE GENOMIC DNA]</scope>
    <source>
        <strain evidence="2">cv. AL8/78</strain>
    </source>
</reference>
<organism evidence="2 3">
    <name type="scientific">Aegilops tauschii subsp. strangulata</name>
    <name type="common">Goatgrass</name>
    <dbReference type="NCBI Taxonomy" id="200361"/>
    <lineage>
        <taxon>Eukaryota</taxon>
        <taxon>Viridiplantae</taxon>
        <taxon>Streptophyta</taxon>
        <taxon>Embryophyta</taxon>
        <taxon>Tracheophyta</taxon>
        <taxon>Spermatophyta</taxon>
        <taxon>Magnoliopsida</taxon>
        <taxon>Liliopsida</taxon>
        <taxon>Poales</taxon>
        <taxon>Poaceae</taxon>
        <taxon>BOP clade</taxon>
        <taxon>Pooideae</taxon>
        <taxon>Triticodae</taxon>
        <taxon>Triticeae</taxon>
        <taxon>Triticinae</taxon>
        <taxon>Aegilops</taxon>
    </lineage>
</organism>